<keyword evidence="3 4" id="KW-0648">Protein biosynthesis</keyword>
<reference evidence="10" key="1">
    <citation type="submission" date="2016-06" db="EMBL/GenBank/DDBJ databases">
        <authorList>
            <person name="Nascimento L."/>
            <person name="Pereira R.V."/>
            <person name="Martins L.F."/>
            <person name="Quaggio R.B."/>
            <person name="Silva A.M."/>
            <person name="Setubal J.C."/>
        </authorList>
    </citation>
    <scope>NUCLEOTIDE SEQUENCE [LARGE SCALE GENOMIC DNA]</scope>
</reference>
<dbReference type="InterPro" id="IPR036788">
    <property type="entry name" value="T_IF-3_C_sf"/>
</dbReference>
<dbReference type="Pfam" id="PF05198">
    <property type="entry name" value="IF3_N"/>
    <property type="match status" value="1"/>
</dbReference>
<organism evidence="9 10">
    <name type="scientific">Bacillus thermozeamaize</name>
    <dbReference type="NCBI Taxonomy" id="230954"/>
    <lineage>
        <taxon>Bacteria</taxon>
        <taxon>Bacillati</taxon>
        <taxon>Bacillota</taxon>
        <taxon>Bacilli</taxon>
        <taxon>Bacillales</taxon>
        <taxon>Bacillaceae</taxon>
        <taxon>Bacillus</taxon>
    </lineage>
</organism>
<dbReference type="InterPro" id="IPR036787">
    <property type="entry name" value="T_IF-3_N_sf"/>
</dbReference>
<sequence length="165" mass="19062">MVNENIRAREVRLIDSNGEQLGIVPLREALRIAEEKNLDLVNVAPHAKPPVCRIMDYGKFRYEQSKREKEARKNQKIITIKEVRLSPTIEEHDLQTKLKSIVKFLQHGDKVKVSVRFRGRQITHADIGRRVLERVIEDVGDLAVVEKKPNMEGRSMMIILAPKNH</sequence>
<protein>
    <recommendedName>
        <fullName evidence="4 5">Translation initiation factor IF-3</fullName>
    </recommendedName>
</protein>
<dbReference type="PANTHER" id="PTHR10938:SF0">
    <property type="entry name" value="TRANSLATION INITIATION FACTOR IF-3, MITOCHONDRIAL"/>
    <property type="match status" value="1"/>
</dbReference>
<dbReference type="SUPFAM" id="SSF55200">
    <property type="entry name" value="Translation initiation factor IF3, C-terminal domain"/>
    <property type="match status" value="1"/>
</dbReference>
<dbReference type="InterPro" id="IPR019815">
    <property type="entry name" value="Translation_initiation_fac_3_C"/>
</dbReference>
<dbReference type="FunFam" id="3.30.110.10:FF:000001">
    <property type="entry name" value="Translation initiation factor IF-3"/>
    <property type="match status" value="1"/>
</dbReference>
<dbReference type="FunFam" id="3.10.20.80:FF:000001">
    <property type="entry name" value="Translation initiation factor IF-3"/>
    <property type="match status" value="1"/>
</dbReference>
<comment type="caution">
    <text evidence="9">The sequence shown here is derived from an EMBL/GenBank/DDBJ whole genome shotgun (WGS) entry which is preliminary data.</text>
</comment>
<dbReference type="GO" id="GO:0032790">
    <property type="term" value="P:ribosome disassembly"/>
    <property type="evidence" value="ECO:0007669"/>
    <property type="project" value="TreeGrafter"/>
</dbReference>
<dbReference type="NCBIfam" id="TIGR00168">
    <property type="entry name" value="infC"/>
    <property type="match status" value="1"/>
</dbReference>
<dbReference type="InterPro" id="IPR019813">
    <property type="entry name" value="Translation_initiation_fac3_CS"/>
</dbReference>
<dbReference type="EMBL" id="LZRT01000065">
    <property type="protein sequence ID" value="OUM88180.1"/>
    <property type="molecule type" value="Genomic_DNA"/>
</dbReference>
<evidence type="ECO:0000256" key="2">
    <source>
        <dbReference type="ARBA" id="ARBA00022540"/>
    </source>
</evidence>
<dbReference type="GO" id="GO:0003743">
    <property type="term" value="F:translation initiation factor activity"/>
    <property type="evidence" value="ECO:0007669"/>
    <property type="project" value="UniProtKB-UniRule"/>
</dbReference>
<evidence type="ECO:0000259" key="8">
    <source>
        <dbReference type="Pfam" id="PF05198"/>
    </source>
</evidence>
<dbReference type="PROSITE" id="PS00938">
    <property type="entry name" value="IF3"/>
    <property type="match status" value="1"/>
</dbReference>
<dbReference type="HAMAP" id="MF_00080">
    <property type="entry name" value="IF_3"/>
    <property type="match status" value="1"/>
</dbReference>
<accession>A0A1Y3PLG1</accession>
<feature type="domain" description="Translation initiation factor 3 C-terminal" evidence="7">
    <location>
        <begin position="78"/>
        <end position="163"/>
    </location>
</feature>
<dbReference type="GO" id="GO:0005829">
    <property type="term" value="C:cytosol"/>
    <property type="evidence" value="ECO:0007669"/>
    <property type="project" value="TreeGrafter"/>
</dbReference>
<evidence type="ECO:0000256" key="4">
    <source>
        <dbReference type="HAMAP-Rule" id="MF_00080"/>
    </source>
</evidence>
<dbReference type="AlphaFoldDB" id="A0A1Y3PLG1"/>
<proteinExistence type="inferred from homology"/>
<dbReference type="Gene3D" id="3.10.20.80">
    <property type="entry name" value="Translation initiation factor 3 (IF-3), N-terminal domain"/>
    <property type="match status" value="1"/>
</dbReference>
<dbReference type="GO" id="GO:0043022">
    <property type="term" value="F:ribosome binding"/>
    <property type="evidence" value="ECO:0007669"/>
    <property type="project" value="UniProtKB-ARBA"/>
</dbReference>
<comment type="function">
    <text evidence="4 6">IF-3 binds to the 30S ribosomal subunit and shifts the equilibrium between 70S ribosomes and their 50S and 30S subunits in favor of the free subunits, thus enhancing the availability of 30S subunits on which protein synthesis initiation begins.</text>
</comment>
<name>A0A1Y3PLG1_9BACI</name>
<dbReference type="SUPFAM" id="SSF54364">
    <property type="entry name" value="Translation initiation factor IF3, N-terminal domain"/>
    <property type="match status" value="1"/>
</dbReference>
<dbReference type="Pfam" id="PF00707">
    <property type="entry name" value="IF3_C"/>
    <property type="match status" value="1"/>
</dbReference>
<dbReference type="InterPro" id="IPR001288">
    <property type="entry name" value="Translation_initiation_fac_3"/>
</dbReference>
<evidence type="ECO:0000256" key="3">
    <source>
        <dbReference type="ARBA" id="ARBA00022917"/>
    </source>
</evidence>
<comment type="subcellular location">
    <subcellularLocation>
        <location evidence="4 6">Cytoplasm</location>
    </subcellularLocation>
</comment>
<dbReference type="InterPro" id="IPR019814">
    <property type="entry name" value="Translation_initiation_fac_3_N"/>
</dbReference>
<dbReference type="PANTHER" id="PTHR10938">
    <property type="entry name" value="TRANSLATION INITIATION FACTOR IF-3"/>
    <property type="match status" value="1"/>
</dbReference>
<comment type="subunit">
    <text evidence="4 6">Monomer.</text>
</comment>
<evidence type="ECO:0000256" key="1">
    <source>
        <dbReference type="ARBA" id="ARBA00005439"/>
    </source>
</evidence>
<dbReference type="Gene3D" id="3.30.110.10">
    <property type="entry name" value="Translation initiation factor 3 (IF-3), C-terminal domain"/>
    <property type="match status" value="1"/>
</dbReference>
<keyword evidence="2 4" id="KW-0396">Initiation factor</keyword>
<gene>
    <name evidence="4" type="primary">infC</name>
    <name evidence="9" type="ORF">BAA01_08745</name>
</gene>
<evidence type="ECO:0000256" key="5">
    <source>
        <dbReference type="NCBIfam" id="TIGR00168"/>
    </source>
</evidence>
<comment type="similarity">
    <text evidence="1 4 6">Belongs to the IF-3 family.</text>
</comment>
<feature type="domain" description="Translation initiation factor 3 N-terminal" evidence="8">
    <location>
        <begin position="2"/>
        <end position="71"/>
    </location>
</feature>
<evidence type="ECO:0000256" key="6">
    <source>
        <dbReference type="RuleBase" id="RU000646"/>
    </source>
</evidence>
<evidence type="ECO:0000313" key="9">
    <source>
        <dbReference type="EMBL" id="OUM88180.1"/>
    </source>
</evidence>
<dbReference type="Proteomes" id="UP000196475">
    <property type="component" value="Unassembled WGS sequence"/>
</dbReference>
<dbReference type="GO" id="GO:0016020">
    <property type="term" value="C:membrane"/>
    <property type="evidence" value="ECO:0007669"/>
    <property type="project" value="TreeGrafter"/>
</dbReference>
<keyword evidence="4" id="KW-0963">Cytoplasm</keyword>
<evidence type="ECO:0000259" key="7">
    <source>
        <dbReference type="Pfam" id="PF00707"/>
    </source>
</evidence>
<evidence type="ECO:0000313" key="10">
    <source>
        <dbReference type="Proteomes" id="UP000196475"/>
    </source>
</evidence>